<evidence type="ECO:0000313" key="6">
    <source>
        <dbReference type="EMBL" id="ASR47595.1"/>
    </source>
</evidence>
<evidence type="ECO:0000313" key="7">
    <source>
        <dbReference type="Proteomes" id="UP000214666"/>
    </source>
</evidence>
<evidence type="ECO:0000256" key="4">
    <source>
        <dbReference type="ARBA" id="ARBA00023136"/>
    </source>
</evidence>
<feature type="transmembrane region" description="Helical" evidence="5">
    <location>
        <begin position="65"/>
        <end position="87"/>
    </location>
</feature>
<name>A0A222WN66_9BACL</name>
<dbReference type="InterPro" id="IPR014205">
    <property type="entry name" value="Spore_YtaF"/>
</dbReference>
<sequence length="213" mass="22127">MAAWLVIFGFAISSSLDNLGVGISYGIRGIRINYLSNLIIAVICFILSMIGIISGQWLAKILPGVLPVLIGALLLFIVGARIILLAVPRKKQESSQDGEEEAASGGSLEGILQNPETVDKDKSGSIGYLEAVVLGVALAANAVTNGIGAGLMGMSPLAISLTAAIGSYITVWLGMILGQKMSAIRIGSFTLGQFSTVLSGVIIILIACNSFFK</sequence>
<feature type="transmembrane region" description="Helical" evidence="5">
    <location>
        <begin position="189"/>
        <end position="212"/>
    </location>
</feature>
<dbReference type="EMBL" id="CP020028">
    <property type="protein sequence ID" value="ASR47595.1"/>
    <property type="molecule type" value="Genomic_DNA"/>
</dbReference>
<organism evidence="6 7">
    <name type="scientific">Paenibacillus kribbensis</name>
    <dbReference type="NCBI Taxonomy" id="172713"/>
    <lineage>
        <taxon>Bacteria</taxon>
        <taxon>Bacillati</taxon>
        <taxon>Bacillota</taxon>
        <taxon>Bacilli</taxon>
        <taxon>Bacillales</taxon>
        <taxon>Paenibacillaceae</taxon>
        <taxon>Paenibacillus</taxon>
    </lineage>
</organism>
<keyword evidence="1" id="KW-1003">Cell membrane</keyword>
<dbReference type="OrthoDB" id="1679205at2"/>
<feature type="transmembrane region" description="Helical" evidence="5">
    <location>
        <begin position="157"/>
        <end position="177"/>
    </location>
</feature>
<proteinExistence type="predicted"/>
<evidence type="ECO:0000256" key="1">
    <source>
        <dbReference type="ARBA" id="ARBA00022475"/>
    </source>
</evidence>
<dbReference type="Pfam" id="PF02659">
    <property type="entry name" value="Mntp"/>
    <property type="match status" value="1"/>
</dbReference>
<reference evidence="6 7" key="1">
    <citation type="submission" date="2017-03" db="EMBL/GenBank/DDBJ databases">
        <title>Complete genome sequence of Paenibacillus Kribbensis producing bioflocculants.</title>
        <authorList>
            <person name="Lee H.-G."/>
            <person name="Oh H.-M."/>
        </authorList>
    </citation>
    <scope>NUCLEOTIDE SEQUENCE [LARGE SCALE GENOMIC DNA]</scope>
    <source>
        <strain evidence="6 7">AM49</strain>
    </source>
</reference>
<evidence type="ECO:0000256" key="3">
    <source>
        <dbReference type="ARBA" id="ARBA00022989"/>
    </source>
</evidence>
<evidence type="ECO:0000256" key="2">
    <source>
        <dbReference type="ARBA" id="ARBA00022692"/>
    </source>
</evidence>
<keyword evidence="4 5" id="KW-0472">Membrane</keyword>
<dbReference type="PANTHER" id="PTHR35529:SF2">
    <property type="entry name" value="SPORULATION PROTEIN YTAF-RELATED"/>
    <property type="match status" value="1"/>
</dbReference>
<protein>
    <submittedName>
        <fullName evidence="6">Sporulation membrane protein YtaF</fullName>
    </submittedName>
</protein>
<dbReference type="KEGG" id="pkb:B4V02_13380"/>
<keyword evidence="3 5" id="KW-1133">Transmembrane helix</keyword>
<dbReference type="AlphaFoldDB" id="A0A222WN66"/>
<feature type="transmembrane region" description="Helical" evidence="5">
    <location>
        <begin position="128"/>
        <end position="151"/>
    </location>
</feature>
<evidence type="ECO:0000256" key="5">
    <source>
        <dbReference type="SAM" id="Phobius"/>
    </source>
</evidence>
<dbReference type="STRING" id="172713.GCA_001705305_04855"/>
<gene>
    <name evidence="6" type="ORF">B4V02_13380</name>
</gene>
<dbReference type="Proteomes" id="UP000214666">
    <property type="component" value="Chromosome"/>
</dbReference>
<accession>A0A222WN66</accession>
<keyword evidence="7" id="KW-1185">Reference proteome</keyword>
<dbReference type="InterPro" id="IPR003810">
    <property type="entry name" value="Mntp/YtaF"/>
</dbReference>
<dbReference type="PANTHER" id="PTHR35529">
    <property type="entry name" value="MANGANESE EFFLUX PUMP MNTP-RELATED"/>
    <property type="match status" value="1"/>
</dbReference>
<dbReference type="NCBIfam" id="TIGR02840">
    <property type="entry name" value="spore_YtaF"/>
    <property type="match status" value="1"/>
</dbReference>
<feature type="transmembrane region" description="Helical" evidence="5">
    <location>
        <begin position="6"/>
        <end position="27"/>
    </location>
</feature>
<dbReference type="RefSeq" id="WP_094155168.1">
    <property type="nucleotide sequence ID" value="NZ_CP020028.1"/>
</dbReference>
<feature type="transmembrane region" description="Helical" evidence="5">
    <location>
        <begin position="34"/>
        <end position="59"/>
    </location>
</feature>
<keyword evidence="2 5" id="KW-0812">Transmembrane</keyword>